<accession>A0A511HIK6</accession>
<dbReference type="EMBL" id="BJVY01000034">
    <property type="protein sequence ID" value="GEL73402.1"/>
    <property type="molecule type" value="Genomic_DNA"/>
</dbReference>
<name>A0A511HIK6_9BACT</name>
<dbReference type="InterPro" id="IPR041183">
    <property type="entry name" value="Cyclophilin-like"/>
</dbReference>
<dbReference type="InterPro" id="IPR029000">
    <property type="entry name" value="Cyclophilin-like_dom_sf"/>
</dbReference>
<evidence type="ECO:0000259" key="1">
    <source>
        <dbReference type="Pfam" id="PF18050"/>
    </source>
</evidence>
<feature type="domain" description="Cyclophilin-like" evidence="1">
    <location>
        <begin position="6"/>
        <end position="114"/>
    </location>
</feature>
<gene>
    <name evidence="2" type="ORF">MVI01_51860</name>
</gene>
<proteinExistence type="predicted"/>
<evidence type="ECO:0000313" key="3">
    <source>
        <dbReference type="Proteomes" id="UP000321224"/>
    </source>
</evidence>
<reference evidence="2 3" key="1">
    <citation type="submission" date="2019-07" db="EMBL/GenBank/DDBJ databases">
        <title>Whole genome shotgun sequence of Myxococcus virescens NBRC 100334.</title>
        <authorList>
            <person name="Hosoyama A."/>
            <person name="Uohara A."/>
            <person name="Ohji S."/>
            <person name="Ichikawa N."/>
        </authorList>
    </citation>
    <scope>NUCLEOTIDE SEQUENCE [LARGE SCALE GENOMIC DNA]</scope>
    <source>
        <strain evidence="2 3">NBRC 100334</strain>
    </source>
</reference>
<dbReference type="Pfam" id="PF18050">
    <property type="entry name" value="Cyclophil_like2"/>
    <property type="match status" value="1"/>
</dbReference>
<comment type="caution">
    <text evidence="2">The sequence shown here is derived from an EMBL/GenBank/DDBJ whole genome shotgun (WGS) entry which is preliminary data.</text>
</comment>
<sequence length="120" mass="12918">MKIRLVAEGTVLTATLDDNAATRDFVSLLPLSLTLKDYAGTEKVSDLPKRLSTSATPAGVDPDVGDLAYYAPWGNLAIFYRDFGYSSGLVRLGRIDSGIEKLAGKSGSFAVRFELVEEGR</sequence>
<dbReference type="SUPFAM" id="SSF50891">
    <property type="entry name" value="Cyclophilin-like"/>
    <property type="match status" value="1"/>
</dbReference>
<dbReference type="AlphaFoldDB" id="A0A511HIK6"/>
<evidence type="ECO:0000313" key="2">
    <source>
        <dbReference type="EMBL" id="GEL73402.1"/>
    </source>
</evidence>
<organism evidence="2 3">
    <name type="scientific">Myxococcus virescens</name>
    <dbReference type="NCBI Taxonomy" id="83456"/>
    <lineage>
        <taxon>Bacteria</taxon>
        <taxon>Pseudomonadati</taxon>
        <taxon>Myxococcota</taxon>
        <taxon>Myxococcia</taxon>
        <taxon>Myxococcales</taxon>
        <taxon>Cystobacterineae</taxon>
        <taxon>Myxococcaceae</taxon>
        <taxon>Myxococcus</taxon>
    </lineage>
</organism>
<dbReference type="Gene3D" id="2.40.100.20">
    <property type="match status" value="1"/>
</dbReference>
<dbReference type="Proteomes" id="UP000321224">
    <property type="component" value="Unassembled WGS sequence"/>
</dbReference>
<protein>
    <recommendedName>
        <fullName evidence="1">Cyclophilin-like domain-containing protein</fullName>
    </recommendedName>
</protein>